<reference evidence="2 3" key="1">
    <citation type="submission" date="2019-08" db="EMBL/GenBank/DDBJ databases">
        <title>Calorimonas adulescens gen. nov., sp. nov., an anaerobic thermophilic bacterium from Sakhalin hot spring.</title>
        <authorList>
            <person name="Khomyakova M.A."/>
            <person name="Merkel A.Y."/>
            <person name="Novikov A."/>
            <person name="Bonch-Osmolovskaya E.A."/>
            <person name="Slobodkin A.I."/>
        </authorList>
    </citation>
    <scope>NUCLEOTIDE SEQUENCE [LARGE SCALE GENOMIC DNA]</scope>
    <source>
        <strain evidence="2 3">A05MB</strain>
    </source>
</reference>
<accession>A0A5D8QFD9</accession>
<dbReference type="RefSeq" id="WP_149544413.1">
    <property type="nucleotide sequence ID" value="NZ_VTPS01000002.1"/>
</dbReference>
<keyword evidence="1" id="KW-1133">Transmembrane helix</keyword>
<keyword evidence="1" id="KW-0812">Transmembrane</keyword>
<protein>
    <submittedName>
        <fullName evidence="2">Uncharacterized protein</fullName>
    </submittedName>
</protein>
<dbReference type="EMBL" id="VTPS01000002">
    <property type="protein sequence ID" value="TZE83222.1"/>
    <property type="molecule type" value="Genomic_DNA"/>
</dbReference>
<evidence type="ECO:0000313" key="3">
    <source>
        <dbReference type="Proteomes" id="UP000322976"/>
    </source>
</evidence>
<comment type="caution">
    <text evidence="2">The sequence shown here is derived from an EMBL/GenBank/DDBJ whole genome shotgun (WGS) entry which is preliminary data.</text>
</comment>
<sequence>MFGIAKTQLRVFYLLLLGVWGGASIYTMVKIDFWHGAIVMMFGFSFTLCVYYMQKLFIKMIDLENKALKGNNKR</sequence>
<dbReference type="Proteomes" id="UP000322976">
    <property type="component" value="Unassembled WGS sequence"/>
</dbReference>
<evidence type="ECO:0000313" key="2">
    <source>
        <dbReference type="EMBL" id="TZE83222.1"/>
    </source>
</evidence>
<keyword evidence="1" id="KW-0472">Membrane</keyword>
<name>A0A5D8QFD9_9THEO</name>
<dbReference type="AlphaFoldDB" id="A0A5D8QFD9"/>
<gene>
    <name evidence="2" type="ORF">FWJ32_02585</name>
</gene>
<feature type="transmembrane region" description="Helical" evidence="1">
    <location>
        <begin position="12"/>
        <end position="29"/>
    </location>
</feature>
<keyword evidence="3" id="KW-1185">Reference proteome</keyword>
<feature type="transmembrane region" description="Helical" evidence="1">
    <location>
        <begin position="35"/>
        <end position="53"/>
    </location>
</feature>
<evidence type="ECO:0000256" key="1">
    <source>
        <dbReference type="SAM" id="Phobius"/>
    </source>
</evidence>
<organism evidence="2 3">
    <name type="scientific">Calorimonas adulescens</name>
    <dbReference type="NCBI Taxonomy" id="2606906"/>
    <lineage>
        <taxon>Bacteria</taxon>
        <taxon>Bacillati</taxon>
        <taxon>Bacillota</taxon>
        <taxon>Clostridia</taxon>
        <taxon>Thermoanaerobacterales</taxon>
        <taxon>Thermoanaerobacteraceae</taxon>
        <taxon>Calorimonas</taxon>
    </lineage>
</organism>
<proteinExistence type="predicted"/>